<evidence type="ECO:0000313" key="8">
    <source>
        <dbReference type="EMBL" id="ADP70415.1"/>
    </source>
</evidence>
<evidence type="ECO:0000256" key="7">
    <source>
        <dbReference type="SAM" id="Phobius"/>
    </source>
</evidence>
<evidence type="ECO:0000256" key="3">
    <source>
        <dbReference type="ARBA" id="ARBA00022475"/>
    </source>
</evidence>
<proteinExistence type="inferred from homology"/>
<comment type="subcellular location">
    <subcellularLocation>
        <location evidence="1">Cell membrane</location>
        <topology evidence="1">Multi-pass membrane protein</topology>
    </subcellularLocation>
</comment>
<comment type="similarity">
    <text evidence="2">Belongs to the UPF0410 family.</text>
</comment>
<evidence type="ECO:0000256" key="6">
    <source>
        <dbReference type="ARBA" id="ARBA00023136"/>
    </source>
</evidence>
<dbReference type="AlphaFoldDB" id="E3I3R8"/>
<evidence type="ECO:0000256" key="1">
    <source>
        <dbReference type="ARBA" id="ARBA00004651"/>
    </source>
</evidence>
<keyword evidence="9" id="KW-1185">Reference proteome</keyword>
<feature type="transmembrane region" description="Helical" evidence="7">
    <location>
        <begin position="61"/>
        <end position="82"/>
    </location>
</feature>
<sequence>MADANSILYIVLIGLAAGVLASLVVPTGLDLLGAIVVGIIGAAIGFYLFPALGAHVTTNPTVASIITATVGAILLLVLLRFVRR</sequence>
<evidence type="ECO:0000256" key="4">
    <source>
        <dbReference type="ARBA" id="ARBA00022692"/>
    </source>
</evidence>
<evidence type="ECO:0000256" key="5">
    <source>
        <dbReference type="ARBA" id="ARBA00022989"/>
    </source>
</evidence>
<accession>E3I3R8</accession>
<feature type="transmembrane region" description="Helical" evidence="7">
    <location>
        <begin position="31"/>
        <end position="49"/>
    </location>
</feature>
<gene>
    <name evidence="8" type="ordered locus">Rvan_1144</name>
</gene>
<dbReference type="PANTHER" id="PTHR33884:SF3">
    <property type="entry name" value="UPF0410 PROTEIN YMGE"/>
    <property type="match status" value="1"/>
</dbReference>
<dbReference type="PANTHER" id="PTHR33884">
    <property type="entry name" value="UPF0410 PROTEIN YMGE"/>
    <property type="match status" value="1"/>
</dbReference>
<keyword evidence="3" id="KW-1003">Cell membrane</keyword>
<dbReference type="HOGENOM" id="CLU_160040_0_1_5"/>
<evidence type="ECO:0000256" key="2">
    <source>
        <dbReference type="ARBA" id="ARBA00011006"/>
    </source>
</evidence>
<dbReference type="RefSeq" id="WP_013418819.1">
    <property type="nucleotide sequence ID" value="NC_014664.1"/>
</dbReference>
<dbReference type="InterPro" id="IPR007341">
    <property type="entry name" value="Transgly_assoc"/>
</dbReference>
<dbReference type="Proteomes" id="UP000001399">
    <property type="component" value="Chromosome"/>
</dbReference>
<dbReference type="STRING" id="648757.Rvan_1144"/>
<keyword evidence="6 7" id="KW-0472">Membrane</keyword>
<dbReference type="KEGG" id="rva:Rvan_1144"/>
<feature type="transmembrane region" description="Helical" evidence="7">
    <location>
        <begin position="6"/>
        <end position="24"/>
    </location>
</feature>
<keyword evidence="5 7" id="KW-1133">Transmembrane helix</keyword>
<organism evidence="8 9">
    <name type="scientific">Rhodomicrobium vannielii (strain ATCC 17100 / DSM 162 / LMG 4299 / NCIMB 10020 / ATH 3.1.1)</name>
    <dbReference type="NCBI Taxonomy" id="648757"/>
    <lineage>
        <taxon>Bacteria</taxon>
        <taxon>Pseudomonadati</taxon>
        <taxon>Pseudomonadota</taxon>
        <taxon>Alphaproteobacteria</taxon>
        <taxon>Hyphomicrobiales</taxon>
        <taxon>Hyphomicrobiaceae</taxon>
        <taxon>Rhodomicrobium</taxon>
    </lineage>
</organism>
<protein>
    <submittedName>
        <fullName evidence="8">Transglycosylase-associated protein</fullName>
    </submittedName>
</protein>
<dbReference type="OrthoDB" id="9881542at2"/>
<dbReference type="Pfam" id="PF04226">
    <property type="entry name" value="Transgly_assoc"/>
    <property type="match status" value="1"/>
</dbReference>
<keyword evidence="4 7" id="KW-0812">Transmembrane</keyword>
<reference evidence="9" key="1">
    <citation type="journal article" date="2011" name="J. Bacteriol.">
        <title>Genome sequences of eight morphologically diverse alphaproteobacteria.</title>
        <authorList>
            <consortium name="US DOE Joint Genome Institute"/>
            <person name="Brown P.J."/>
            <person name="Kysela D.T."/>
            <person name="Buechlein A."/>
            <person name="Hemmerich C."/>
            <person name="Brun Y.V."/>
        </authorList>
    </citation>
    <scope>NUCLEOTIDE SEQUENCE [LARGE SCALE GENOMIC DNA]</scope>
    <source>
        <strain evidence="9">ATCC 17100 / ATH 3.1.1 / DSM 162 / LMG 4299</strain>
    </source>
</reference>
<evidence type="ECO:0000313" key="9">
    <source>
        <dbReference type="Proteomes" id="UP000001399"/>
    </source>
</evidence>
<dbReference type="EMBL" id="CP002292">
    <property type="protein sequence ID" value="ADP70415.1"/>
    <property type="molecule type" value="Genomic_DNA"/>
</dbReference>
<dbReference type="GO" id="GO:0005886">
    <property type="term" value="C:plasma membrane"/>
    <property type="evidence" value="ECO:0007669"/>
    <property type="project" value="UniProtKB-SubCell"/>
</dbReference>
<name>E3I3R8_RHOVT</name>